<dbReference type="Pfam" id="PF05938">
    <property type="entry name" value="Self-incomp_S1"/>
    <property type="match status" value="1"/>
</dbReference>
<keyword evidence="3 6" id="KW-0713">Self-incompatibility</keyword>
<dbReference type="AlphaFoldDB" id="A0A8X8WZ07"/>
<comment type="similarity">
    <text evidence="2 6">Belongs to the plant self-incompatibility (S1) protein family.</text>
</comment>
<evidence type="ECO:0000256" key="6">
    <source>
        <dbReference type="RuleBase" id="RU367044"/>
    </source>
</evidence>
<dbReference type="GO" id="GO:0005576">
    <property type="term" value="C:extracellular region"/>
    <property type="evidence" value="ECO:0007669"/>
    <property type="project" value="UniProtKB-SubCell"/>
</dbReference>
<evidence type="ECO:0000313" key="7">
    <source>
        <dbReference type="EMBL" id="KAG6404610.1"/>
    </source>
</evidence>
<keyword evidence="4 6" id="KW-0964">Secreted</keyword>
<evidence type="ECO:0000256" key="3">
    <source>
        <dbReference type="ARBA" id="ARBA00022471"/>
    </source>
</evidence>
<dbReference type="PANTHER" id="PTHR31232:SF155">
    <property type="entry name" value="PLANT SELF-INCOMPATIBILITY PROTEIN S1 FAMILY"/>
    <property type="match status" value="1"/>
</dbReference>
<reference evidence="7" key="1">
    <citation type="submission" date="2018-01" db="EMBL/GenBank/DDBJ databases">
        <authorList>
            <person name="Mao J.F."/>
        </authorList>
    </citation>
    <scope>NUCLEOTIDE SEQUENCE</scope>
    <source>
        <strain evidence="7">Huo1</strain>
        <tissue evidence="7">Leaf</tissue>
    </source>
</reference>
<evidence type="ECO:0000256" key="1">
    <source>
        <dbReference type="ARBA" id="ARBA00004613"/>
    </source>
</evidence>
<sequence>MGYHNLTPNVEYRFAFCVKPLSTLFSCRFQWNGKDKGFHVFDAQWGINRCEPLGKAGICYYAVQPEGFYFANVYPPPEKLGILCDWNPNSKCRVSS</sequence>
<comment type="caution">
    <text evidence="7">The sequence shown here is derived from an EMBL/GenBank/DDBJ whole genome shotgun (WGS) entry which is preliminary data.</text>
</comment>
<accession>A0A8X8WZ07</accession>
<comment type="subcellular location">
    <subcellularLocation>
        <location evidence="1 6">Secreted</location>
    </subcellularLocation>
</comment>
<proteinExistence type="inferred from homology"/>
<dbReference type="PANTHER" id="PTHR31232">
    <property type="match status" value="1"/>
</dbReference>
<keyword evidence="5" id="KW-0732">Signal</keyword>
<name>A0A8X8WZ07_SALSN</name>
<dbReference type="Proteomes" id="UP000298416">
    <property type="component" value="Unassembled WGS sequence"/>
</dbReference>
<evidence type="ECO:0000256" key="5">
    <source>
        <dbReference type="ARBA" id="ARBA00022729"/>
    </source>
</evidence>
<dbReference type="InterPro" id="IPR010264">
    <property type="entry name" value="Self-incomp_S1"/>
</dbReference>
<keyword evidence="8" id="KW-1185">Reference proteome</keyword>
<evidence type="ECO:0000313" key="8">
    <source>
        <dbReference type="Proteomes" id="UP000298416"/>
    </source>
</evidence>
<dbReference type="GO" id="GO:0060320">
    <property type="term" value="P:rejection of self pollen"/>
    <property type="evidence" value="ECO:0007669"/>
    <property type="project" value="UniProtKB-KW"/>
</dbReference>
<gene>
    <name evidence="7" type="ORF">SASPL_136861</name>
</gene>
<organism evidence="7">
    <name type="scientific">Salvia splendens</name>
    <name type="common">Scarlet sage</name>
    <dbReference type="NCBI Taxonomy" id="180675"/>
    <lineage>
        <taxon>Eukaryota</taxon>
        <taxon>Viridiplantae</taxon>
        <taxon>Streptophyta</taxon>
        <taxon>Embryophyta</taxon>
        <taxon>Tracheophyta</taxon>
        <taxon>Spermatophyta</taxon>
        <taxon>Magnoliopsida</taxon>
        <taxon>eudicotyledons</taxon>
        <taxon>Gunneridae</taxon>
        <taxon>Pentapetalae</taxon>
        <taxon>asterids</taxon>
        <taxon>lamiids</taxon>
        <taxon>Lamiales</taxon>
        <taxon>Lamiaceae</taxon>
        <taxon>Nepetoideae</taxon>
        <taxon>Mentheae</taxon>
        <taxon>Salviinae</taxon>
        <taxon>Salvia</taxon>
        <taxon>Salvia subgen. Calosphace</taxon>
        <taxon>core Calosphace</taxon>
    </lineage>
</organism>
<reference evidence="7" key="2">
    <citation type="submission" date="2020-08" db="EMBL/GenBank/DDBJ databases">
        <title>Plant Genome Project.</title>
        <authorList>
            <person name="Zhang R.-G."/>
        </authorList>
    </citation>
    <scope>NUCLEOTIDE SEQUENCE</scope>
    <source>
        <strain evidence="7">Huo1</strain>
        <tissue evidence="7">Leaf</tissue>
    </source>
</reference>
<protein>
    <recommendedName>
        <fullName evidence="6">S-protein homolog</fullName>
    </recommendedName>
</protein>
<evidence type="ECO:0000256" key="4">
    <source>
        <dbReference type="ARBA" id="ARBA00022525"/>
    </source>
</evidence>
<dbReference type="EMBL" id="PNBA02000013">
    <property type="protein sequence ID" value="KAG6404610.1"/>
    <property type="molecule type" value="Genomic_DNA"/>
</dbReference>
<evidence type="ECO:0000256" key="2">
    <source>
        <dbReference type="ARBA" id="ARBA00005581"/>
    </source>
</evidence>